<keyword evidence="4" id="KW-1185">Reference proteome</keyword>
<dbReference type="AlphaFoldDB" id="A0A6A5YWJ3"/>
<feature type="domain" description="Nephrocystin 3-like N-terminal" evidence="2">
    <location>
        <begin position="211"/>
        <end position="378"/>
    </location>
</feature>
<name>A0A6A5YWJ3_9PLEO</name>
<dbReference type="PANTHER" id="PTHR10039">
    <property type="entry name" value="AMELOGENIN"/>
    <property type="match status" value="1"/>
</dbReference>
<proteinExistence type="predicted"/>
<protein>
    <recommendedName>
        <fullName evidence="2">Nephrocystin 3-like N-terminal domain-containing protein</fullName>
    </recommendedName>
</protein>
<evidence type="ECO:0000256" key="1">
    <source>
        <dbReference type="ARBA" id="ARBA00022737"/>
    </source>
</evidence>
<dbReference type="PANTHER" id="PTHR10039:SF5">
    <property type="entry name" value="NACHT DOMAIN-CONTAINING PROTEIN"/>
    <property type="match status" value="1"/>
</dbReference>
<evidence type="ECO:0000313" key="3">
    <source>
        <dbReference type="EMBL" id="KAF2111502.1"/>
    </source>
</evidence>
<evidence type="ECO:0000259" key="2">
    <source>
        <dbReference type="Pfam" id="PF24883"/>
    </source>
</evidence>
<dbReference type="InterPro" id="IPR027417">
    <property type="entry name" value="P-loop_NTPase"/>
</dbReference>
<dbReference type="Pfam" id="PF24883">
    <property type="entry name" value="NPHP3_N"/>
    <property type="match status" value="1"/>
</dbReference>
<dbReference type="Gene3D" id="3.40.50.300">
    <property type="entry name" value="P-loop containing nucleotide triphosphate hydrolases"/>
    <property type="match status" value="1"/>
</dbReference>
<dbReference type="InterPro" id="IPR056884">
    <property type="entry name" value="NPHP3-like_N"/>
</dbReference>
<reference evidence="3" key="1">
    <citation type="journal article" date="2020" name="Stud. Mycol.">
        <title>101 Dothideomycetes genomes: a test case for predicting lifestyles and emergence of pathogens.</title>
        <authorList>
            <person name="Haridas S."/>
            <person name="Albert R."/>
            <person name="Binder M."/>
            <person name="Bloem J."/>
            <person name="Labutti K."/>
            <person name="Salamov A."/>
            <person name="Andreopoulos B."/>
            <person name="Baker S."/>
            <person name="Barry K."/>
            <person name="Bills G."/>
            <person name="Bluhm B."/>
            <person name="Cannon C."/>
            <person name="Castanera R."/>
            <person name="Culley D."/>
            <person name="Daum C."/>
            <person name="Ezra D."/>
            <person name="Gonzalez J."/>
            <person name="Henrissat B."/>
            <person name="Kuo A."/>
            <person name="Liang C."/>
            <person name="Lipzen A."/>
            <person name="Lutzoni F."/>
            <person name="Magnuson J."/>
            <person name="Mondo S."/>
            <person name="Nolan M."/>
            <person name="Ohm R."/>
            <person name="Pangilinan J."/>
            <person name="Park H.-J."/>
            <person name="Ramirez L."/>
            <person name="Alfaro M."/>
            <person name="Sun H."/>
            <person name="Tritt A."/>
            <person name="Yoshinaga Y."/>
            <person name="Zwiers L.-H."/>
            <person name="Turgeon B."/>
            <person name="Goodwin S."/>
            <person name="Spatafora J."/>
            <person name="Crous P."/>
            <person name="Grigoriev I."/>
        </authorList>
    </citation>
    <scope>NUCLEOTIDE SEQUENCE</scope>
    <source>
        <strain evidence="3">CBS 627.86</strain>
    </source>
</reference>
<dbReference type="EMBL" id="ML977334">
    <property type="protein sequence ID" value="KAF2111502.1"/>
    <property type="molecule type" value="Genomic_DNA"/>
</dbReference>
<dbReference type="SUPFAM" id="SSF52540">
    <property type="entry name" value="P-loop containing nucleoside triphosphate hydrolases"/>
    <property type="match status" value="1"/>
</dbReference>
<accession>A0A6A5YWJ3</accession>
<dbReference type="OrthoDB" id="443402at2759"/>
<sequence length="545" mass="62490">MPINELANESVATAKEILKAINEVKLKGSHGNWKSFLHALQQVWKGRRIEKLAEKLSRLQTQLNTHLMVMMSDKHSEVVDELRRLYDIHKRLETNMPNDLASLRRDVLAAIQRSNKIYTVAIKASRDTSGKVQPMKPISRSDIQHLSAGICELSEKLSNLQRNAQLAAKTYKVLKSLQYKTMKVREINITEAHTATFEWIFAPNADTLESSMNFAEWLEHGSEPFWVMGKAGSGKSTLLKFLANHPRTNQMLAAWAEEKKLVTAKYFFWNAGNDLQKSKEGLLRSLLFEVLRQCPALIHPVCSWMPFYFALGDHADSSWSLEMLLQCFSRLSKQTETSTKFCFFIDGLDEYDGDCFDLIEAIKKLSGCRAIKVCVSSRPWFAFRDAFGKSPQRMIKLEDLTRNDIALYVRHKIERHERYNILHMKDGQSQELVQQIVDKADGVFLWVFLVTKSILHGLTNADRISDLQRRISLLPDTLEKYFRHILDTVEEVYRGQTAKALRYALHAPPTGPIPLIVFSYLDEENPNFALKILQRTVSSADVSLR</sequence>
<organism evidence="3 4">
    <name type="scientific">Lophiotrema nucula</name>
    <dbReference type="NCBI Taxonomy" id="690887"/>
    <lineage>
        <taxon>Eukaryota</taxon>
        <taxon>Fungi</taxon>
        <taxon>Dikarya</taxon>
        <taxon>Ascomycota</taxon>
        <taxon>Pezizomycotina</taxon>
        <taxon>Dothideomycetes</taxon>
        <taxon>Pleosporomycetidae</taxon>
        <taxon>Pleosporales</taxon>
        <taxon>Lophiotremataceae</taxon>
        <taxon>Lophiotrema</taxon>
    </lineage>
</organism>
<evidence type="ECO:0000313" key="4">
    <source>
        <dbReference type="Proteomes" id="UP000799770"/>
    </source>
</evidence>
<keyword evidence="1" id="KW-0677">Repeat</keyword>
<gene>
    <name evidence="3" type="ORF">BDV96DRAFT_184131</name>
</gene>
<dbReference type="Proteomes" id="UP000799770">
    <property type="component" value="Unassembled WGS sequence"/>
</dbReference>